<evidence type="ECO:0000313" key="4">
    <source>
        <dbReference type="Proteomes" id="UP001195483"/>
    </source>
</evidence>
<dbReference type="Proteomes" id="UP001195483">
    <property type="component" value="Unassembled WGS sequence"/>
</dbReference>
<feature type="region of interest" description="Disordered" evidence="2">
    <location>
        <begin position="180"/>
        <end position="216"/>
    </location>
</feature>
<evidence type="ECO:0000313" key="3">
    <source>
        <dbReference type="EMBL" id="KAK3578130.1"/>
    </source>
</evidence>
<comment type="caution">
    <text evidence="3">The sequence shown here is derived from an EMBL/GenBank/DDBJ whole genome shotgun (WGS) entry which is preliminary data.</text>
</comment>
<reference evidence="3" key="2">
    <citation type="journal article" date="2021" name="Genome Biol. Evol.">
        <title>Developing a high-quality reference genome for a parasitic bivalve with doubly uniparental inheritance (Bivalvia: Unionida).</title>
        <authorList>
            <person name="Smith C.H."/>
        </authorList>
    </citation>
    <scope>NUCLEOTIDE SEQUENCE</scope>
    <source>
        <strain evidence="3">CHS0354</strain>
        <tissue evidence="3">Mantle</tissue>
    </source>
</reference>
<evidence type="ECO:0000256" key="2">
    <source>
        <dbReference type="SAM" id="MobiDB-lite"/>
    </source>
</evidence>
<evidence type="ECO:0008006" key="5">
    <source>
        <dbReference type="Google" id="ProtNLM"/>
    </source>
</evidence>
<name>A0AAE0VIN2_9BIVA</name>
<dbReference type="EMBL" id="JAEAOA010000633">
    <property type="protein sequence ID" value="KAK3578130.1"/>
    <property type="molecule type" value="Genomic_DNA"/>
</dbReference>
<evidence type="ECO:0000256" key="1">
    <source>
        <dbReference type="ARBA" id="ARBA00006190"/>
    </source>
</evidence>
<dbReference type="GO" id="GO:0007034">
    <property type="term" value="P:vacuolar transport"/>
    <property type="evidence" value="ECO:0007669"/>
    <property type="project" value="InterPro"/>
</dbReference>
<proteinExistence type="inferred from homology"/>
<gene>
    <name evidence="3" type="ORF">CHS0354_010081</name>
</gene>
<dbReference type="InterPro" id="IPR005024">
    <property type="entry name" value="Snf7_fam"/>
</dbReference>
<keyword evidence="4" id="KW-1185">Reference proteome</keyword>
<dbReference type="PANTHER" id="PTHR10476">
    <property type="entry name" value="CHARGED MULTIVESICULAR BODY PROTEIN"/>
    <property type="match status" value="1"/>
</dbReference>
<feature type="compositionally biased region" description="Basic and acidic residues" evidence="2">
    <location>
        <begin position="207"/>
        <end position="216"/>
    </location>
</feature>
<accession>A0AAE0VIN2</accession>
<organism evidence="3 4">
    <name type="scientific">Potamilus streckersoni</name>
    <dbReference type="NCBI Taxonomy" id="2493646"/>
    <lineage>
        <taxon>Eukaryota</taxon>
        <taxon>Metazoa</taxon>
        <taxon>Spiralia</taxon>
        <taxon>Lophotrochozoa</taxon>
        <taxon>Mollusca</taxon>
        <taxon>Bivalvia</taxon>
        <taxon>Autobranchia</taxon>
        <taxon>Heteroconchia</taxon>
        <taxon>Palaeoheterodonta</taxon>
        <taxon>Unionida</taxon>
        <taxon>Unionoidea</taxon>
        <taxon>Unionidae</taxon>
        <taxon>Ambleminae</taxon>
        <taxon>Lampsilini</taxon>
        <taxon>Potamilus</taxon>
    </lineage>
</organism>
<comment type="similarity">
    <text evidence="1">Belongs to the SNF7 family.</text>
</comment>
<dbReference type="AlphaFoldDB" id="A0AAE0VIN2"/>
<protein>
    <recommendedName>
        <fullName evidence="5">Charged multivesicular body protein 3</fullName>
    </recommendedName>
</protein>
<dbReference type="Pfam" id="PF03357">
    <property type="entry name" value="Snf7"/>
    <property type="match status" value="1"/>
</dbReference>
<dbReference type="Gene3D" id="6.10.140.1230">
    <property type="match status" value="1"/>
</dbReference>
<reference evidence="3" key="1">
    <citation type="journal article" date="2021" name="Genome Biol. Evol.">
        <title>A High-Quality Reference Genome for a Parasitic Bivalve with Doubly Uniparental Inheritance (Bivalvia: Unionida).</title>
        <authorList>
            <person name="Smith C.H."/>
        </authorList>
    </citation>
    <scope>NUCLEOTIDE SEQUENCE</scope>
    <source>
        <strain evidence="3">CHS0354</strain>
    </source>
</reference>
<sequence>MGLFGKGNEKSPKDMVNDWTHTLRKEGYGLERQIKSIQREEEKTKRHLKEAAKKGEKAACIILAKEILKSRKAVNKLYAAKAQLNSISMNMKNQLATLRLAGALEKSTVVMKSMQSLIKVPEIMATMREMSKEMMKAGIIEEMLEDTMEGLEDQDELEEEAQEEVDKVLWELTAGDLGKAPTAVTDTLPATEEPQGATALADEDEDLMGRLEALRS</sequence>
<reference evidence="3" key="3">
    <citation type="submission" date="2023-05" db="EMBL/GenBank/DDBJ databases">
        <authorList>
            <person name="Smith C.H."/>
        </authorList>
    </citation>
    <scope>NUCLEOTIDE SEQUENCE</scope>
    <source>
        <strain evidence="3">CHS0354</strain>
        <tissue evidence="3">Mantle</tissue>
    </source>
</reference>